<feature type="signal peptide" evidence="2">
    <location>
        <begin position="1"/>
        <end position="24"/>
    </location>
</feature>
<dbReference type="STRING" id="229921.ADN01_08840"/>
<dbReference type="OrthoDB" id="164810at2"/>
<accession>A0A0M8JQI0</accession>
<feature type="region of interest" description="Disordered" evidence="1">
    <location>
        <begin position="26"/>
        <end position="72"/>
    </location>
</feature>
<dbReference type="AlphaFoldDB" id="A0A0M8JQI0"/>
<keyword evidence="2" id="KW-0732">Signal</keyword>
<protein>
    <submittedName>
        <fullName evidence="3">GDSL-like lipase</fullName>
    </submittedName>
</protein>
<proteinExistence type="predicted"/>
<dbReference type="RefSeq" id="WP_062419758.1">
    <property type="nucleotide sequence ID" value="NZ_BBXZ01000179.1"/>
</dbReference>
<dbReference type="Proteomes" id="UP000050501">
    <property type="component" value="Unassembled WGS sequence"/>
</dbReference>
<dbReference type="SUPFAM" id="SSF52266">
    <property type="entry name" value="SGNH hydrolase"/>
    <property type="match status" value="1"/>
</dbReference>
<dbReference type="EMBL" id="LGCM01000034">
    <property type="protein sequence ID" value="KPL82209.1"/>
    <property type="molecule type" value="Genomic_DNA"/>
</dbReference>
<reference evidence="3" key="1">
    <citation type="journal article" date="2015" name="Genome Announc.">
        <title>Draft Genome Sequences of Anaerolinea thermolimosa IMO-1, Bellilinea caldifistulae GOMI-1, Leptolinea tardivitalis YMTK-2, Levilinea saccharolytica KIBI-1, Longilinea arvoryzae KOME-1, Previously Described as Members of the Class Anaerolineae (Chloroflexi).</title>
        <authorList>
            <person name="Matsuura N."/>
            <person name="Tourlousse M.D."/>
            <person name="Ohashi A."/>
            <person name="Hugenholtz P."/>
            <person name="Sekiguchi Y."/>
        </authorList>
    </citation>
    <scope>NUCLEOTIDE SEQUENCE</scope>
    <source>
        <strain evidence="3">KIBI-1</strain>
    </source>
</reference>
<sequence length="326" mass="35169">MSGGKMRFWLVGAAAAALMWSAGCAPQTPSPAAAQPPQASAAPVNTPTALPTPTLTAPPAAAAPTAPPALPTPTLRPTLGADGWKELPVIPTVSQTAREIYAQGQSLGRQPQAFSKVGDCESRTVWFLGDFDLGPQYYNLGPYAALQDTVDYYQGSFGRLSQVARPGFTVASMLSPLWADRKECEPNESPLACEYRQHNPALALISVGTNDVARPDGFEKNLREVIEQTIEAGIVPVLATKADNLEGNHHLNATIARLALEYDLPLWNFWRAVQDLPGQGLQEDRAHLTWSPNDYADPANLKRAWPVRNLTALQVLDALRQELSAD</sequence>
<evidence type="ECO:0000256" key="1">
    <source>
        <dbReference type="SAM" id="MobiDB-lite"/>
    </source>
</evidence>
<dbReference type="InterPro" id="IPR036514">
    <property type="entry name" value="SGNH_hydro_sf"/>
</dbReference>
<reference evidence="4 5" key="2">
    <citation type="submission" date="2015-07" db="EMBL/GenBank/DDBJ databases">
        <title>Genome sequence of Levilinea saccharolytica DSM 16555.</title>
        <authorList>
            <person name="Hemp J."/>
            <person name="Ward L.M."/>
            <person name="Pace L.A."/>
            <person name="Fischer W.W."/>
        </authorList>
    </citation>
    <scope>NUCLEOTIDE SEQUENCE [LARGE SCALE GENOMIC DNA]</scope>
    <source>
        <strain evidence="4 5">KIBI-1</strain>
    </source>
</reference>
<evidence type="ECO:0000313" key="5">
    <source>
        <dbReference type="Proteomes" id="UP000050501"/>
    </source>
</evidence>
<feature type="compositionally biased region" description="Low complexity" evidence="1">
    <location>
        <begin position="26"/>
        <end position="64"/>
    </location>
</feature>
<dbReference type="EMBL" id="DF967975">
    <property type="protein sequence ID" value="GAP19482.1"/>
    <property type="molecule type" value="Genomic_DNA"/>
</dbReference>
<dbReference type="Gene3D" id="3.40.50.1110">
    <property type="entry name" value="SGNH hydrolase"/>
    <property type="match status" value="1"/>
</dbReference>
<organism evidence="3">
    <name type="scientific">Levilinea saccharolytica</name>
    <dbReference type="NCBI Taxonomy" id="229921"/>
    <lineage>
        <taxon>Bacteria</taxon>
        <taxon>Bacillati</taxon>
        <taxon>Chloroflexota</taxon>
        <taxon>Anaerolineae</taxon>
        <taxon>Anaerolineales</taxon>
        <taxon>Anaerolineaceae</taxon>
        <taxon>Levilinea</taxon>
    </lineage>
</organism>
<name>A0A0M8JQI0_9CHLR</name>
<gene>
    <name evidence="4" type="ORF">ADN01_08840</name>
    <name evidence="3" type="ORF">LSAC_03386</name>
</gene>
<dbReference type="PROSITE" id="PS51257">
    <property type="entry name" value="PROKAR_LIPOPROTEIN"/>
    <property type="match status" value="1"/>
</dbReference>
<feature type="chain" id="PRO_5007418295" evidence="2">
    <location>
        <begin position="25"/>
        <end position="326"/>
    </location>
</feature>
<evidence type="ECO:0000256" key="2">
    <source>
        <dbReference type="SAM" id="SignalP"/>
    </source>
</evidence>
<evidence type="ECO:0000313" key="3">
    <source>
        <dbReference type="EMBL" id="GAP19482.1"/>
    </source>
</evidence>
<keyword evidence="5" id="KW-1185">Reference proteome</keyword>
<evidence type="ECO:0000313" key="4">
    <source>
        <dbReference type="EMBL" id="KPL82209.1"/>
    </source>
</evidence>